<keyword evidence="1" id="KW-0472">Membrane</keyword>
<feature type="transmembrane region" description="Helical" evidence="1">
    <location>
        <begin position="172"/>
        <end position="191"/>
    </location>
</feature>
<protein>
    <recommendedName>
        <fullName evidence="4">Nucleoside phosphorylase domain-containing protein</fullName>
    </recommendedName>
</protein>
<dbReference type="Gene3D" id="3.40.50.1580">
    <property type="entry name" value="Nucleoside phosphorylase domain"/>
    <property type="match status" value="1"/>
</dbReference>
<keyword evidence="1" id="KW-1133">Transmembrane helix</keyword>
<dbReference type="EMBL" id="CALNXI010001710">
    <property type="protein sequence ID" value="CAH3175461.1"/>
    <property type="molecule type" value="Genomic_DNA"/>
</dbReference>
<dbReference type="Proteomes" id="UP001159427">
    <property type="component" value="Unassembled WGS sequence"/>
</dbReference>
<proteinExistence type="predicted"/>
<gene>
    <name evidence="2" type="ORF">PEVE_00010163</name>
</gene>
<dbReference type="InterPro" id="IPR035994">
    <property type="entry name" value="Nucleoside_phosphorylase_sf"/>
</dbReference>
<dbReference type="PANTHER" id="PTHR46832">
    <property type="entry name" value="5'-METHYLTHIOADENOSINE/S-ADENOSYLHOMOCYSTEINE NUCLEOSIDASE"/>
    <property type="match status" value="1"/>
</dbReference>
<dbReference type="SUPFAM" id="SSF53167">
    <property type="entry name" value="Purine and uridine phosphorylases"/>
    <property type="match status" value="1"/>
</dbReference>
<keyword evidence="3" id="KW-1185">Reference proteome</keyword>
<feature type="non-terminal residue" evidence="2">
    <location>
        <position position="290"/>
    </location>
</feature>
<dbReference type="PANTHER" id="PTHR46832:SF1">
    <property type="entry name" value="5'-METHYLTHIOADENOSINE_S-ADENOSYLHOMOCYSTEINE NUCLEOSIDASE"/>
    <property type="match status" value="1"/>
</dbReference>
<reference evidence="2 3" key="1">
    <citation type="submission" date="2022-05" db="EMBL/GenBank/DDBJ databases">
        <authorList>
            <consortium name="Genoscope - CEA"/>
            <person name="William W."/>
        </authorList>
    </citation>
    <scope>NUCLEOTIDE SEQUENCE [LARGE SCALE GENOMIC DNA]</scope>
</reference>
<feature type="transmembrane region" description="Helical" evidence="1">
    <location>
        <begin position="211"/>
        <end position="230"/>
    </location>
</feature>
<comment type="caution">
    <text evidence="2">The sequence shown here is derived from an EMBL/GenBank/DDBJ whole genome shotgun (WGS) entry which is preliminary data.</text>
</comment>
<keyword evidence="1" id="KW-0812">Transmembrane</keyword>
<evidence type="ECO:0000313" key="2">
    <source>
        <dbReference type="EMBL" id="CAH3175461.1"/>
    </source>
</evidence>
<accession>A0ABN8R972</accession>
<name>A0ABN8R972_9CNID</name>
<organism evidence="2 3">
    <name type="scientific">Porites evermanni</name>
    <dbReference type="NCBI Taxonomy" id="104178"/>
    <lineage>
        <taxon>Eukaryota</taxon>
        <taxon>Metazoa</taxon>
        <taxon>Cnidaria</taxon>
        <taxon>Anthozoa</taxon>
        <taxon>Hexacorallia</taxon>
        <taxon>Scleractinia</taxon>
        <taxon>Fungiina</taxon>
        <taxon>Poritidae</taxon>
        <taxon>Porites</taxon>
    </lineage>
</organism>
<evidence type="ECO:0008006" key="4">
    <source>
        <dbReference type="Google" id="ProtNLM"/>
    </source>
</evidence>
<evidence type="ECO:0000256" key="1">
    <source>
        <dbReference type="SAM" id="Phobius"/>
    </source>
</evidence>
<evidence type="ECO:0000313" key="3">
    <source>
        <dbReference type="Proteomes" id="UP001159427"/>
    </source>
</evidence>
<sequence>MAQHQDLKRKGGAPDHQAAIENAQPLPLSIEVPKIRDLPNKSKPWSDVQLPVDILLLTVEDCEFLACYTYLTNAFKSYHVNLGHVCFGTMGESGEESLKVALMRCSKGSSGPSGSLVTVKNAVVQLGPKAVFSVGCCIGLNQKGTNLGDVVVSSTLTTDEFTAPVQPEKSHFVWSVLYFIFPFIGLFAAAHDLNLEWVIVKVCQVSPEKSHFVWSVLYFIFPFIGLFAAAHDLNLEWMIVKGISHFSDDGNTPNESWKSFASIMAASLVSNMLNDPVIFKDWPHYEGISH</sequence>